<evidence type="ECO:0000256" key="1">
    <source>
        <dbReference type="SAM" id="MobiDB-lite"/>
    </source>
</evidence>
<evidence type="ECO:0000313" key="3">
    <source>
        <dbReference type="EMBL" id="ABK64857.1"/>
    </source>
</evidence>
<organism evidence="3 4">
    <name type="scientific">Mycobacterium avium (strain 104)</name>
    <dbReference type="NCBI Taxonomy" id="243243"/>
    <lineage>
        <taxon>Bacteria</taxon>
        <taxon>Bacillati</taxon>
        <taxon>Actinomycetota</taxon>
        <taxon>Actinomycetes</taxon>
        <taxon>Mycobacteriales</taxon>
        <taxon>Mycobacteriaceae</taxon>
        <taxon>Mycobacterium</taxon>
        <taxon>Mycobacterium avium complex (MAC)</taxon>
    </lineage>
</organism>
<dbReference type="AlphaFoldDB" id="A0A0H2ZT65"/>
<proteinExistence type="predicted"/>
<dbReference type="InterPro" id="IPR052336">
    <property type="entry name" value="MlaD_Phospholipid_Transporter"/>
</dbReference>
<feature type="compositionally biased region" description="Low complexity" evidence="1">
    <location>
        <begin position="90"/>
        <end position="101"/>
    </location>
</feature>
<reference evidence="3 4" key="1">
    <citation type="submission" date="2006-10" db="EMBL/GenBank/DDBJ databases">
        <authorList>
            <person name="Fleischmann R.D."/>
            <person name="Dodson R.J."/>
            <person name="Haft D.H."/>
            <person name="Merkel J.S."/>
            <person name="Nelson W.C."/>
            <person name="Fraser C.M."/>
        </authorList>
    </citation>
    <scope>NUCLEOTIDE SEQUENCE [LARGE SCALE GENOMIC DNA]</scope>
    <source>
        <strain evidence="3 4">104</strain>
    </source>
</reference>
<accession>A0A0H2ZT65</accession>
<dbReference type="InterPro" id="IPR003399">
    <property type="entry name" value="Mce/MlaD"/>
</dbReference>
<sequence length="308" mass="33336">MNALPQPGKSYSDGYELAIEFANVLNLPERAKVVQDGTTVGVVTRIELKSNHVDVISRIDRDVAVPSNVHATLQQSTVLGDTYVALERPQQGADAAAAPAGENGRIPLAQTTSPPQLEDTIANMANFVGSGSVQRIQNTIIGINNVTPSRNAELHKISSRVVADLKDLSNNIDVVDTWLNGVSGTGQVMHQNLPIYRYWFSPDGMLGFDRGTQTASYIGTVLPSIGSIYSGGFWLVPTLESLANATGAVQHTKWDFEREAPAWRKLFYEDFLPVDKNPAINITSIKGPDGREMIGNVQDVLRILGATP</sequence>
<dbReference type="EMBL" id="CP000479">
    <property type="protein sequence ID" value="ABK64857.1"/>
    <property type="molecule type" value="Genomic_DNA"/>
</dbReference>
<dbReference type="Proteomes" id="UP000001574">
    <property type="component" value="Chromosome"/>
</dbReference>
<dbReference type="PANTHER" id="PTHR33371:SF15">
    <property type="entry name" value="LIPOPROTEIN LPRN"/>
    <property type="match status" value="1"/>
</dbReference>
<feature type="domain" description="Mce/MlaD" evidence="2">
    <location>
        <begin position="13"/>
        <end position="87"/>
    </location>
</feature>
<dbReference type="KEGG" id="mav:MAV_5048"/>
<evidence type="ECO:0000259" key="2">
    <source>
        <dbReference type="Pfam" id="PF02470"/>
    </source>
</evidence>
<dbReference type="GO" id="GO:0005576">
    <property type="term" value="C:extracellular region"/>
    <property type="evidence" value="ECO:0007669"/>
    <property type="project" value="TreeGrafter"/>
</dbReference>
<name>A0A0H2ZT65_MYCA1</name>
<gene>
    <name evidence="3" type="ordered locus">MAV_5048</name>
</gene>
<protein>
    <submittedName>
        <fullName evidence="3">Putative Mce family protein</fullName>
    </submittedName>
</protein>
<dbReference type="HOGENOM" id="CLU_045966_3_0_11"/>
<feature type="region of interest" description="Disordered" evidence="1">
    <location>
        <begin position="90"/>
        <end position="111"/>
    </location>
</feature>
<dbReference type="Pfam" id="PF02470">
    <property type="entry name" value="MlaD"/>
    <property type="match status" value="1"/>
</dbReference>
<evidence type="ECO:0000313" key="4">
    <source>
        <dbReference type="Proteomes" id="UP000001574"/>
    </source>
</evidence>
<dbReference type="PANTHER" id="PTHR33371">
    <property type="entry name" value="INTERMEMBRANE PHOSPHOLIPID TRANSPORT SYSTEM BINDING PROTEIN MLAD-RELATED"/>
    <property type="match status" value="1"/>
</dbReference>